<evidence type="ECO:0000313" key="2">
    <source>
        <dbReference type="EMBL" id="SJL09562.1"/>
    </source>
</evidence>
<proteinExistence type="predicted"/>
<dbReference type="EMBL" id="FUEG01000011">
    <property type="protein sequence ID" value="SJL09562.1"/>
    <property type="molecule type" value="Genomic_DNA"/>
</dbReference>
<feature type="region of interest" description="Disordered" evidence="1">
    <location>
        <begin position="22"/>
        <end position="43"/>
    </location>
</feature>
<reference evidence="3" key="1">
    <citation type="journal article" date="2017" name="Nat. Ecol. Evol.">
        <title>Genome expansion and lineage-specific genetic innovations in the forest pathogenic fungi Armillaria.</title>
        <authorList>
            <person name="Sipos G."/>
            <person name="Prasanna A.N."/>
            <person name="Walter M.C."/>
            <person name="O'Connor E."/>
            <person name="Balint B."/>
            <person name="Krizsan K."/>
            <person name="Kiss B."/>
            <person name="Hess J."/>
            <person name="Varga T."/>
            <person name="Slot J."/>
            <person name="Riley R."/>
            <person name="Boka B."/>
            <person name="Rigling D."/>
            <person name="Barry K."/>
            <person name="Lee J."/>
            <person name="Mihaltcheva S."/>
            <person name="LaButti K."/>
            <person name="Lipzen A."/>
            <person name="Waldron R."/>
            <person name="Moloney N.M."/>
            <person name="Sperisen C."/>
            <person name="Kredics L."/>
            <person name="Vagvoelgyi C."/>
            <person name="Patrignani A."/>
            <person name="Fitzpatrick D."/>
            <person name="Nagy I."/>
            <person name="Doyle S."/>
            <person name="Anderson J.B."/>
            <person name="Grigoriev I.V."/>
            <person name="Gueldener U."/>
            <person name="Muensterkoetter M."/>
            <person name="Nagy L.G."/>
        </authorList>
    </citation>
    <scope>NUCLEOTIDE SEQUENCE [LARGE SCALE GENOMIC DNA]</scope>
    <source>
        <strain evidence="3">C18/9</strain>
    </source>
</reference>
<evidence type="ECO:0000313" key="3">
    <source>
        <dbReference type="Proteomes" id="UP000219338"/>
    </source>
</evidence>
<keyword evidence="3" id="KW-1185">Reference proteome</keyword>
<dbReference type="AlphaFoldDB" id="A0A284RLC0"/>
<gene>
    <name evidence="2" type="ORF">ARMOST_12942</name>
</gene>
<evidence type="ECO:0000256" key="1">
    <source>
        <dbReference type="SAM" id="MobiDB-lite"/>
    </source>
</evidence>
<dbReference type="Proteomes" id="UP000219338">
    <property type="component" value="Unassembled WGS sequence"/>
</dbReference>
<name>A0A284RLC0_ARMOS</name>
<accession>A0A284RLC0</accession>
<feature type="compositionally biased region" description="Basic residues" evidence="1">
    <location>
        <begin position="22"/>
        <end position="31"/>
    </location>
</feature>
<sequence>MTEHQVDSIICMASDLKFSTKHGHAKGHHASRMMSRSDHSDGRVLRPSMTCSIVDALNISIFYSFSGLNSCG</sequence>
<organism evidence="2 3">
    <name type="scientific">Armillaria ostoyae</name>
    <name type="common">Armillaria root rot fungus</name>
    <dbReference type="NCBI Taxonomy" id="47428"/>
    <lineage>
        <taxon>Eukaryota</taxon>
        <taxon>Fungi</taxon>
        <taxon>Dikarya</taxon>
        <taxon>Basidiomycota</taxon>
        <taxon>Agaricomycotina</taxon>
        <taxon>Agaricomycetes</taxon>
        <taxon>Agaricomycetidae</taxon>
        <taxon>Agaricales</taxon>
        <taxon>Marasmiineae</taxon>
        <taxon>Physalacriaceae</taxon>
        <taxon>Armillaria</taxon>
    </lineage>
</organism>
<protein>
    <submittedName>
        <fullName evidence="2">Uncharacterized protein</fullName>
    </submittedName>
</protein>